<feature type="compositionally biased region" description="Pro residues" evidence="1">
    <location>
        <begin position="91"/>
        <end position="102"/>
    </location>
</feature>
<sequence>MYEMLAVKQPPTYGYKSVHDLPTPPSTSRASPPLPFTEATHKPFPSIPRSHSPTYQAMPGPHRGLPPPAAMALPPQQPGPPAGAVAAAPSVAPPHPPPPPPSAHHGQPHSIAIAQAHQPQPQPAWTTLPAPPQQWQGAEESMRTWLQTKAEEEKTRQEEERTRQESLRLEQRKVEMEMLRASLGGGIPPPMVPLVFAGMASSGGLPQAALEWAQQYLQSYQATHGQLLPASQGQQGSDHPRDVPPQSHGQYSTSATSTQGPGGYGPYTGSPTRSRGHTISGAASTRPLGTASSLIQQGQGPPAGAMAAQLPQTSPHVQTQAASHETSPSIYFHHWQPPTSQAGAASNRPGSPTGSSKAKRKRDSM</sequence>
<evidence type="ECO:0000313" key="3">
    <source>
        <dbReference type="Proteomes" id="UP000813444"/>
    </source>
</evidence>
<evidence type="ECO:0000313" key="2">
    <source>
        <dbReference type="EMBL" id="KAH7320138.1"/>
    </source>
</evidence>
<dbReference type="OrthoDB" id="20105at2759"/>
<organism evidence="2 3">
    <name type="scientific">Stachybotrys elegans</name>
    <dbReference type="NCBI Taxonomy" id="80388"/>
    <lineage>
        <taxon>Eukaryota</taxon>
        <taxon>Fungi</taxon>
        <taxon>Dikarya</taxon>
        <taxon>Ascomycota</taxon>
        <taxon>Pezizomycotina</taxon>
        <taxon>Sordariomycetes</taxon>
        <taxon>Hypocreomycetidae</taxon>
        <taxon>Hypocreales</taxon>
        <taxon>Stachybotryaceae</taxon>
        <taxon>Stachybotrys</taxon>
    </lineage>
</organism>
<gene>
    <name evidence="2" type="ORF">B0I35DRAFT_229491</name>
</gene>
<reference evidence="2" key="1">
    <citation type="journal article" date="2021" name="Nat. Commun.">
        <title>Genetic determinants of endophytism in the Arabidopsis root mycobiome.</title>
        <authorList>
            <person name="Mesny F."/>
            <person name="Miyauchi S."/>
            <person name="Thiergart T."/>
            <person name="Pickel B."/>
            <person name="Atanasova L."/>
            <person name="Karlsson M."/>
            <person name="Huettel B."/>
            <person name="Barry K.W."/>
            <person name="Haridas S."/>
            <person name="Chen C."/>
            <person name="Bauer D."/>
            <person name="Andreopoulos W."/>
            <person name="Pangilinan J."/>
            <person name="LaButti K."/>
            <person name="Riley R."/>
            <person name="Lipzen A."/>
            <person name="Clum A."/>
            <person name="Drula E."/>
            <person name="Henrissat B."/>
            <person name="Kohler A."/>
            <person name="Grigoriev I.V."/>
            <person name="Martin F.M."/>
            <person name="Hacquard S."/>
        </authorList>
    </citation>
    <scope>NUCLEOTIDE SEQUENCE</scope>
    <source>
        <strain evidence="2">MPI-CAGE-CH-0235</strain>
    </source>
</reference>
<feature type="compositionally biased region" description="Polar residues" evidence="1">
    <location>
        <begin position="313"/>
        <end position="329"/>
    </location>
</feature>
<feature type="region of interest" description="Disordered" evidence="1">
    <location>
        <begin position="227"/>
        <end position="365"/>
    </location>
</feature>
<feature type="compositionally biased region" description="Low complexity" evidence="1">
    <location>
        <begin position="296"/>
        <end position="312"/>
    </location>
</feature>
<dbReference type="AlphaFoldDB" id="A0A8K0SWJ8"/>
<feature type="compositionally biased region" description="Polar residues" evidence="1">
    <location>
        <begin position="337"/>
        <end position="356"/>
    </location>
</feature>
<keyword evidence="3" id="KW-1185">Reference proteome</keyword>
<evidence type="ECO:0000256" key="1">
    <source>
        <dbReference type="SAM" id="MobiDB-lite"/>
    </source>
</evidence>
<protein>
    <submittedName>
        <fullName evidence="2">Uncharacterized protein</fullName>
    </submittedName>
</protein>
<accession>A0A8K0SWJ8</accession>
<feature type="compositionally biased region" description="Basic and acidic residues" evidence="1">
    <location>
        <begin position="149"/>
        <end position="169"/>
    </location>
</feature>
<comment type="caution">
    <text evidence="2">The sequence shown here is derived from an EMBL/GenBank/DDBJ whole genome shotgun (WGS) entry which is preliminary data.</text>
</comment>
<feature type="region of interest" description="Disordered" evidence="1">
    <location>
        <begin position="1"/>
        <end position="169"/>
    </location>
</feature>
<dbReference type="Proteomes" id="UP000813444">
    <property type="component" value="Unassembled WGS sequence"/>
</dbReference>
<feature type="compositionally biased region" description="Low complexity" evidence="1">
    <location>
        <begin position="103"/>
        <end position="119"/>
    </location>
</feature>
<proteinExistence type="predicted"/>
<name>A0A8K0SWJ8_9HYPO</name>
<feature type="compositionally biased region" description="Pro residues" evidence="1">
    <location>
        <begin position="64"/>
        <end position="81"/>
    </location>
</feature>
<feature type="compositionally biased region" description="Polar residues" evidence="1">
    <location>
        <begin position="227"/>
        <end position="237"/>
    </location>
</feature>
<dbReference type="EMBL" id="JAGPNK010000006">
    <property type="protein sequence ID" value="KAH7320138.1"/>
    <property type="molecule type" value="Genomic_DNA"/>
</dbReference>